<keyword evidence="6" id="KW-1185">Reference proteome</keyword>
<dbReference type="InterPro" id="IPR002350">
    <property type="entry name" value="Kazal_dom"/>
</dbReference>
<dbReference type="PROSITE" id="PS51465">
    <property type="entry name" value="KAZAL_2"/>
    <property type="match status" value="1"/>
</dbReference>
<dbReference type="InParanoid" id="A0A2V0PHR7"/>
<keyword evidence="1 3" id="KW-0732">Signal</keyword>
<dbReference type="Pfam" id="PF00089">
    <property type="entry name" value="Trypsin"/>
    <property type="match status" value="1"/>
</dbReference>
<dbReference type="SUPFAM" id="SSF100895">
    <property type="entry name" value="Kazal-type serine protease inhibitors"/>
    <property type="match status" value="1"/>
</dbReference>
<feature type="signal peptide" evidence="3">
    <location>
        <begin position="1"/>
        <end position="34"/>
    </location>
</feature>
<gene>
    <name evidence="5" type="ORF">Rsub_10373</name>
</gene>
<dbReference type="InterPro" id="IPR009003">
    <property type="entry name" value="Peptidase_S1_PA"/>
</dbReference>
<dbReference type="CDD" id="cd00104">
    <property type="entry name" value="KAZAL_FS"/>
    <property type="match status" value="1"/>
</dbReference>
<sequence length="525" mass="52687">MARSCCRALRASGLLVGALVFAATFVALAQPAAAQQPRDCAAGCALDSAPVCGADRVTYMNACLADCAGGEVAHPGPCAPPGAPAAASGGGGGGVSAAAAAGVASWEHPIARLFADPAADDMKSAGAVTGGGDATVTAADMSRFASEGFVLAGAARTVDASALATVKPEDSQDGMALAAARASDAPIELFDVRVVPDSGLMYVRRTPLTGAAAALLSGPSELSTPGLPAPAAAAPPSAAPNGAAGAGRGAGELDGAPAPSPTPGAATGPKAVKQRGIRPSQWREVTALSPYPLTAVGFIESRLSATRGAKCSGALIGRHAVATAGHCVYSRGTRAFIRGSKFTPHHYYLRKEAVAPFGSSEMAYYAVQSGWVNGWPEASAYQSDVAVIVLNDDLGSRAGTLGFKYSPAGFEGRLYAAGYPGQSVTNGRFFGLRGACVVSDADGDDGQLMFQSAKPSGCLSQCSIAEAGQSGQPAWELGADGRAYIRAVLSHGPPVGTCKGADSYCQLNKASYELLARHVDAKPRA</sequence>
<dbReference type="EMBL" id="BDRX01000100">
    <property type="protein sequence ID" value="GBF97450.1"/>
    <property type="molecule type" value="Genomic_DNA"/>
</dbReference>
<protein>
    <recommendedName>
        <fullName evidence="4">Kazal-like domain-containing protein</fullName>
    </recommendedName>
</protein>
<name>A0A2V0PHR7_9CHLO</name>
<dbReference type="OrthoDB" id="543966at2759"/>
<proteinExistence type="predicted"/>
<evidence type="ECO:0000256" key="3">
    <source>
        <dbReference type="SAM" id="SignalP"/>
    </source>
</evidence>
<dbReference type="GO" id="GO:0006508">
    <property type="term" value="P:proteolysis"/>
    <property type="evidence" value="ECO:0007669"/>
    <property type="project" value="InterPro"/>
</dbReference>
<evidence type="ECO:0000313" key="6">
    <source>
        <dbReference type="Proteomes" id="UP000247498"/>
    </source>
</evidence>
<dbReference type="InterPro" id="IPR043504">
    <property type="entry name" value="Peptidase_S1_PA_chymotrypsin"/>
</dbReference>
<feature type="chain" id="PRO_5015852298" description="Kazal-like domain-containing protein" evidence="3">
    <location>
        <begin position="35"/>
        <end position="525"/>
    </location>
</feature>
<accession>A0A2V0PHR7</accession>
<dbReference type="Proteomes" id="UP000247498">
    <property type="component" value="Unassembled WGS sequence"/>
</dbReference>
<dbReference type="InterPro" id="IPR036058">
    <property type="entry name" value="Kazal_dom_sf"/>
</dbReference>
<dbReference type="AlphaFoldDB" id="A0A2V0PHR7"/>
<organism evidence="5 6">
    <name type="scientific">Raphidocelis subcapitata</name>
    <dbReference type="NCBI Taxonomy" id="307507"/>
    <lineage>
        <taxon>Eukaryota</taxon>
        <taxon>Viridiplantae</taxon>
        <taxon>Chlorophyta</taxon>
        <taxon>core chlorophytes</taxon>
        <taxon>Chlorophyceae</taxon>
        <taxon>CS clade</taxon>
        <taxon>Sphaeropleales</taxon>
        <taxon>Selenastraceae</taxon>
        <taxon>Raphidocelis</taxon>
    </lineage>
</organism>
<feature type="compositionally biased region" description="Low complexity" evidence="2">
    <location>
        <begin position="225"/>
        <end position="243"/>
    </location>
</feature>
<evidence type="ECO:0000259" key="4">
    <source>
        <dbReference type="PROSITE" id="PS51465"/>
    </source>
</evidence>
<dbReference type="SMART" id="SM00280">
    <property type="entry name" value="KAZAL"/>
    <property type="match status" value="1"/>
</dbReference>
<evidence type="ECO:0000313" key="5">
    <source>
        <dbReference type="EMBL" id="GBF97450.1"/>
    </source>
</evidence>
<reference evidence="5 6" key="1">
    <citation type="journal article" date="2018" name="Sci. Rep.">
        <title>Raphidocelis subcapitata (=Pseudokirchneriella subcapitata) provides an insight into genome evolution and environmental adaptations in the Sphaeropleales.</title>
        <authorList>
            <person name="Suzuki S."/>
            <person name="Yamaguchi H."/>
            <person name="Nakajima N."/>
            <person name="Kawachi M."/>
        </authorList>
    </citation>
    <scope>NUCLEOTIDE SEQUENCE [LARGE SCALE GENOMIC DNA]</scope>
    <source>
        <strain evidence="5 6">NIES-35</strain>
    </source>
</reference>
<dbReference type="PANTHER" id="PTHR15462">
    <property type="entry name" value="SERINE PROTEASE"/>
    <property type="match status" value="1"/>
</dbReference>
<dbReference type="InterPro" id="IPR050966">
    <property type="entry name" value="Glutamyl_endopeptidase"/>
</dbReference>
<dbReference type="GO" id="GO:0004252">
    <property type="term" value="F:serine-type endopeptidase activity"/>
    <property type="evidence" value="ECO:0007669"/>
    <property type="project" value="InterPro"/>
</dbReference>
<dbReference type="InterPro" id="IPR001254">
    <property type="entry name" value="Trypsin_dom"/>
</dbReference>
<dbReference type="Gene3D" id="3.30.60.30">
    <property type="match status" value="1"/>
</dbReference>
<dbReference type="Gene3D" id="2.40.10.10">
    <property type="entry name" value="Trypsin-like serine proteases"/>
    <property type="match status" value="2"/>
</dbReference>
<evidence type="ECO:0000256" key="1">
    <source>
        <dbReference type="ARBA" id="ARBA00022729"/>
    </source>
</evidence>
<feature type="domain" description="Kazal-like" evidence="4">
    <location>
        <begin position="34"/>
        <end position="80"/>
    </location>
</feature>
<dbReference type="PANTHER" id="PTHR15462:SF8">
    <property type="entry name" value="SERINE PROTEASE"/>
    <property type="match status" value="1"/>
</dbReference>
<comment type="caution">
    <text evidence="5">The sequence shown here is derived from an EMBL/GenBank/DDBJ whole genome shotgun (WGS) entry which is preliminary data.</text>
</comment>
<dbReference type="SUPFAM" id="SSF50494">
    <property type="entry name" value="Trypsin-like serine proteases"/>
    <property type="match status" value="1"/>
</dbReference>
<feature type="region of interest" description="Disordered" evidence="2">
    <location>
        <begin position="224"/>
        <end position="278"/>
    </location>
</feature>
<evidence type="ECO:0000256" key="2">
    <source>
        <dbReference type="SAM" id="MobiDB-lite"/>
    </source>
</evidence>